<proteinExistence type="predicted"/>
<accession>A0A2P2IQZ3</accession>
<protein>
    <submittedName>
        <fullName evidence="1">Uncharacterized protein</fullName>
    </submittedName>
</protein>
<reference evidence="1" key="1">
    <citation type="submission" date="2018-02" db="EMBL/GenBank/DDBJ databases">
        <title>Rhizophora mucronata_Transcriptome.</title>
        <authorList>
            <person name="Meera S.P."/>
            <person name="Sreeshan A."/>
            <person name="Augustine A."/>
        </authorList>
    </citation>
    <scope>NUCLEOTIDE SEQUENCE</scope>
    <source>
        <tissue evidence="1">Leaf</tissue>
    </source>
</reference>
<sequence length="54" mass="6462">MSFQVTIILNNHKFKNNPKDPFQTRVRCFPWKALLVRNAIIIQGKKRILHVRMT</sequence>
<name>A0A2P2IQZ3_RHIMU</name>
<dbReference type="EMBL" id="GGEC01003152">
    <property type="protein sequence ID" value="MBW83635.1"/>
    <property type="molecule type" value="Transcribed_RNA"/>
</dbReference>
<organism evidence="1">
    <name type="scientific">Rhizophora mucronata</name>
    <name type="common">Asiatic mangrove</name>
    <dbReference type="NCBI Taxonomy" id="61149"/>
    <lineage>
        <taxon>Eukaryota</taxon>
        <taxon>Viridiplantae</taxon>
        <taxon>Streptophyta</taxon>
        <taxon>Embryophyta</taxon>
        <taxon>Tracheophyta</taxon>
        <taxon>Spermatophyta</taxon>
        <taxon>Magnoliopsida</taxon>
        <taxon>eudicotyledons</taxon>
        <taxon>Gunneridae</taxon>
        <taxon>Pentapetalae</taxon>
        <taxon>rosids</taxon>
        <taxon>fabids</taxon>
        <taxon>Malpighiales</taxon>
        <taxon>Rhizophoraceae</taxon>
        <taxon>Rhizophora</taxon>
    </lineage>
</organism>
<dbReference type="AlphaFoldDB" id="A0A2P2IQZ3"/>
<evidence type="ECO:0000313" key="1">
    <source>
        <dbReference type="EMBL" id="MBW83635.1"/>
    </source>
</evidence>